<dbReference type="InterPro" id="IPR005754">
    <property type="entry name" value="Sortase"/>
</dbReference>
<dbReference type="InterPro" id="IPR023365">
    <property type="entry name" value="Sortase_dom-sf"/>
</dbReference>
<comment type="caution">
    <text evidence="3">The sequence shown here is derived from an EMBL/GenBank/DDBJ whole genome shotgun (WGS) entry which is preliminary data.</text>
</comment>
<reference evidence="4" key="1">
    <citation type="journal article" date="2019" name="Int. J. Syst. Evol. Microbiol.">
        <title>The Global Catalogue of Microorganisms (GCM) 10K type strain sequencing project: providing services to taxonomists for standard genome sequencing and annotation.</title>
        <authorList>
            <consortium name="The Broad Institute Genomics Platform"/>
            <consortium name="The Broad Institute Genome Sequencing Center for Infectious Disease"/>
            <person name="Wu L."/>
            <person name="Ma J."/>
        </authorList>
    </citation>
    <scope>NUCLEOTIDE SEQUENCE [LARGE SCALE GENOMIC DNA]</scope>
    <source>
        <strain evidence="4">JCM 15575</strain>
    </source>
</reference>
<proteinExistence type="predicted"/>
<keyword evidence="2" id="KW-1133">Transmembrane helix</keyword>
<sequence>MPQPTRPLAPFTAREQAIRGALTVLAALLLALSLNVMVVGQLRHLVAQQQLSDMFLDQLAKGTAPVSEGDVDDVLLADGAPVGIIEIPRLGIREVIVEGSDSGTTQLGPGHRRDTSLPGQAGESVIIGRAAGFGGAFGRIQELAPGDQFTIVTGQGEHEFEVIGLRYAGDPSPPRLRAGESRVILTTARGIPYAPSGIARVDARLVTETQPAGLRQTRLATLPEADKPMMGDTSMAWALVFALQFLVAVEIAAVWSYRNVGARRTWIVFVPLTLFAALWVTGEIVRLLPNVL</sequence>
<dbReference type="Gene3D" id="2.40.260.10">
    <property type="entry name" value="Sortase"/>
    <property type="match status" value="1"/>
</dbReference>
<gene>
    <name evidence="3" type="ORF">GCM10009807_12120</name>
</gene>
<evidence type="ECO:0000313" key="4">
    <source>
        <dbReference type="Proteomes" id="UP001500596"/>
    </source>
</evidence>
<protein>
    <submittedName>
        <fullName evidence="3">Sortase</fullName>
    </submittedName>
</protein>
<feature type="transmembrane region" description="Helical" evidence="2">
    <location>
        <begin position="20"/>
        <end position="40"/>
    </location>
</feature>
<feature type="transmembrane region" description="Helical" evidence="2">
    <location>
        <begin position="236"/>
        <end position="255"/>
    </location>
</feature>
<dbReference type="Pfam" id="PF04203">
    <property type="entry name" value="Sortase"/>
    <property type="match status" value="1"/>
</dbReference>
<feature type="transmembrane region" description="Helical" evidence="2">
    <location>
        <begin position="267"/>
        <end position="288"/>
    </location>
</feature>
<dbReference type="SUPFAM" id="SSF63817">
    <property type="entry name" value="Sortase"/>
    <property type="match status" value="1"/>
</dbReference>
<keyword evidence="2" id="KW-0472">Membrane</keyword>
<evidence type="ECO:0000256" key="2">
    <source>
        <dbReference type="SAM" id="Phobius"/>
    </source>
</evidence>
<accession>A0ABP4S9I8</accession>
<dbReference type="EMBL" id="BAAAPK010000001">
    <property type="protein sequence ID" value="GAA1669553.1"/>
    <property type="molecule type" value="Genomic_DNA"/>
</dbReference>
<keyword evidence="1" id="KW-0378">Hydrolase</keyword>
<keyword evidence="2" id="KW-0812">Transmembrane</keyword>
<name>A0ABP4S9I8_9MICO</name>
<evidence type="ECO:0000313" key="3">
    <source>
        <dbReference type="EMBL" id="GAA1669553.1"/>
    </source>
</evidence>
<keyword evidence="4" id="KW-1185">Reference proteome</keyword>
<dbReference type="Proteomes" id="UP001500596">
    <property type="component" value="Unassembled WGS sequence"/>
</dbReference>
<dbReference type="RefSeq" id="WP_344052639.1">
    <property type="nucleotide sequence ID" value="NZ_BAAAPK010000001.1"/>
</dbReference>
<evidence type="ECO:0000256" key="1">
    <source>
        <dbReference type="ARBA" id="ARBA00022801"/>
    </source>
</evidence>
<organism evidence="3 4">
    <name type="scientific">Microbacterium lacus</name>
    <dbReference type="NCBI Taxonomy" id="415217"/>
    <lineage>
        <taxon>Bacteria</taxon>
        <taxon>Bacillati</taxon>
        <taxon>Actinomycetota</taxon>
        <taxon>Actinomycetes</taxon>
        <taxon>Micrococcales</taxon>
        <taxon>Microbacteriaceae</taxon>
        <taxon>Microbacterium</taxon>
    </lineage>
</organism>